<dbReference type="OrthoDB" id="8535566at2"/>
<organism evidence="1 2">
    <name type="scientific">Methylotenera versatilis (strain 301)</name>
    <dbReference type="NCBI Taxonomy" id="666681"/>
    <lineage>
        <taxon>Bacteria</taxon>
        <taxon>Pseudomonadati</taxon>
        <taxon>Pseudomonadota</taxon>
        <taxon>Betaproteobacteria</taxon>
        <taxon>Nitrosomonadales</taxon>
        <taxon>Methylophilaceae</taxon>
        <taxon>Methylotenera</taxon>
    </lineage>
</organism>
<proteinExistence type="predicted"/>
<dbReference type="AlphaFoldDB" id="D7DNU4"/>
<accession>D7DNU4</accession>
<gene>
    <name evidence="1" type="ordered locus">M301_0727</name>
</gene>
<dbReference type="eggNOG" id="ENOG5032Q1K">
    <property type="taxonomic scope" value="Bacteria"/>
</dbReference>
<sequence>MSLLSVNQVLAMLGSDNVAVVHQSVGLQKKMIDQKQVTISKHSEEAKSEVPAWQPATHHLDALLTSMQLRAKATLNITLSSDFVRYLALPAQPIHMSTKEKLAYAAASYREIYGEVVEKWDIKLNNAPVHQTTIAVAIDRDLLRALHQLAIKHDLKLIGVQPYLMNAFNCLSKQLGKISGYLIIVELKRLLLINLNHGDCVNLRTFPLSCDWQLALKSLMLRELMLKDTENKEVLVYAPLHKSAVIHAIEGWTIRRIGALKNNLSAARFSMLEVA</sequence>
<evidence type="ECO:0000313" key="1">
    <source>
        <dbReference type="EMBL" id="ADI29111.1"/>
    </source>
</evidence>
<evidence type="ECO:0000313" key="2">
    <source>
        <dbReference type="Proteomes" id="UP000000383"/>
    </source>
</evidence>
<keyword evidence="2" id="KW-1185">Reference proteome</keyword>
<dbReference type="RefSeq" id="WP_013147427.1">
    <property type="nucleotide sequence ID" value="NC_014207.1"/>
</dbReference>
<protein>
    <submittedName>
        <fullName evidence="1">Uncharacterized protein</fullName>
    </submittedName>
</protein>
<dbReference type="Proteomes" id="UP000000383">
    <property type="component" value="Chromosome"/>
</dbReference>
<dbReference type="HOGENOM" id="CLU_085035_0_0_4"/>
<name>D7DNU4_METV0</name>
<reference evidence="2" key="1">
    <citation type="submission" date="2010-05" db="EMBL/GenBank/DDBJ databases">
        <title>Complete sequence of Methylotenera sp. 301.</title>
        <authorList>
            <person name="Lucas S."/>
            <person name="Copeland A."/>
            <person name="Lapidus A."/>
            <person name="Cheng J.-F."/>
            <person name="Bruce D."/>
            <person name="Goodwin L."/>
            <person name="Pitluck S."/>
            <person name="Clum A."/>
            <person name="Land M."/>
            <person name="Hauser L."/>
            <person name="Kyrpides N."/>
            <person name="Ivanova N."/>
            <person name="Chistoservova L."/>
            <person name="Kalyuzhnaya M."/>
            <person name="Woyke T."/>
        </authorList>
    </citation>
    <scope>NUCLEOTIDE SEQUENCE [LARGE SCALE GENOMIC DNA]</scope>
    <source>
        <strain evidence="2">301</strain>
    </source>
</reference>
<dbReference type="STRING" id="666681.M301_0727"/>
<dbReference type="KEGG" id="meh:M301_0727"/>
<dbReference type="EMBL" id="CP002056">
    <property type="protein sequence ID" value="ADI29111.1"/>
    <property type="molecule type" value="Genomic_DNA"/>
</dbReference>
<reference evidence="1 2" key="2">
    <citation type="journal article" date="2011" name="J. Bacteriol.">
        <title>Genomes of three methylotrophs from a single niche uncover genetic and metabolic divergence of Methylophilaceae.</title>
        <authorList>
            <person name="Lapidus A."/>
            <person name="Clum A."/>
            <person name="Labutti K."/>
            <person name="Kaluzhnaya M.G."/>
            <person name="Lim S."/>
            <person name="Beck D.A."/>
            <person name="Glavina Del Rio T."/>
            <person name="Nolan M."/>
            <person name="Mavromatis K."/>
            <person name="Huntemann M."/>
            <person name="Lucas S."/>
            <person name="Lidstrom M.E."/>
            <person name="Ivanova N."/>
            <person name="Chistoserdova L."/>
        </authorList>
    </citation>
    <scope>NUCLEOTIDE SEQUENCE [LARGE SCALE GENOMIC DNA]</scope>
    <source>
        <strain evidence="1 2">301</strain>
    </source>
</reference>